<dbReference type="Gene3D" id="2.60.40.10">
    <property type="entry name" value="Immunoglobulins"/>
    <property type="match status" value="1"/>
</dbReference>
<keyword evidence="3" id="KW-0393">Immunoglobulin domain</keyword>
<dbReference type="InterPro" id="IPR050412">
    <property type="entry name" value="Ig-like_Receptors_ImmuneReg"/>
</dbReference>
<dbReference type="InterPro" id="IPR036179">
    <property type="entry name" value="Ig-like_dom_sf"/>
</dbReference>
<evidence type="ECO:0000256" key="1">
    <source>
        <dbReference type="ARBA" id="ARBA00022729"/>
    </source>
</evidence>
<name>A0A8C3H6V7_CHRPI</name>
<dbReference type="GO" id="GO:0002764">
    <property type="term" value="P:immune response-regulating signaling pathway"/>
    <property type="evidence" value="ECO:0007669"/>
    <property type="project" value="TreeGrafter"/>
</dbReference>
<organism evidence="4 5">
    <name type="scientific">Chrysemys picta bellii</name>
    <name type="common">Western painted turtle</name>
    <name type="synonym">Emys bellii</name>
    <dbReference type="NCBI Taxonomy" id="8478"/>
    <lineage>
        <taxon>Eukaryota</taxon>
        <taxon>Metazoa</taxon>
        <taxon>Chordata</taxon>
        <taxon>Craniata</taxon>
        <taxon>Vertebrata</taxon>
        <taxon>Euteleostomi</taxon>
        <taxon>Archelosauria</taxon>
        <taxon>Testudinata</taxon>
        <taxon>Testudines</taxon>
        <taxon>Cryptodira</taxon>
        <taxon>Durocryptodira</taxon>
        <taxon>Testudinoidea</taxon>
        <taxon>Emydidae</taxon>
        <taxon>Chrysemys</taxon>
    </lineage>
</organism>
<keyword evidence="2" id="KW-1015">Disulfide bond</keyword>
<keyword evidence="5" id="KW-1185">Reference proteome</keyword>
<dbReference type="SUPFAM" id="SSF48726">
    <property type="entry name" value="Immunoglobulin"/>
    <property type="match status" value="1"/>
</dbReference>
<sequence>MGRSEGDLKGLCLTACLLLPAESSYSKPNISLHPSGGVTPGGGAVTVRCECQCRGARFLLSKAGDPDARCSMDAAGVVAEFPIHSVSRRDAGSYSCQYSIKSDLSVWSEPSDTVELMVGKSLCRVSVRTAPNTRGSWPRTGSPGN</sequence>
<dbReference type="Proteomes" id="UP000694380">
    <property type="component" value="Unplaced"/>
</dbReference>
<accession>A0A8C3H6V7</accession>
<evidence type="ECO:0000313" key="4">
    <source>
        <dbReference type="Ensembl" id="ENSCPBP00000004059.1"/>
    </source>
</evidence>
<reference evidence="4" key="1">
    <citation type="submission" date="2025-08" db="UniProtKB">
        <authorList>
            <consortium name="Ensembl"/>
        </authorList>
    </citation>
    <scope>IDENTIFICATION</scope>
</reference>
<proteinExistence type="predicted"/>
<keyword evidence="1" id="KW-0732">Signal</keyword>
<dbReference type="Ensembl" id="ENSCPBT00000004956.1">
    <property type="protein sequence ID" value="ENSCPBP00000004059.1"/>
    <property type="gene ID" value="ENSCPBG00000003307.1"/>
</dbReference>
<dbReference type="PANTHER" id="PTHR11738">
    <property type="entry name" value="MHC CLASS I NK CELL RECEPTOR"/>
    <property type="match status" value="1"/>
</dbReference>
<dbReference type="GeneTree" id="ENSGT00990000204852"/>
<evidence type="ECO:0008006" key="6">
    <source>
        <dbReference type="Google" id="ProtNLM"/>
    </source>
</evidence>
<protein>
    <recommendedName>
        <fullName evidence="6">Ig-like domain-containing protein</fullName>
    </recommendedName>
</protein>
<evidence type="ECO:0000256" key="3">
    <source>
        <dbReference type="ARBA" id="ARBA00023319"/>
    </source>
</evidence>
<evidence type="ECO:0000313" key="5">
    <source>
        <dbReference type="Proteomes" id="UP000694380"/>
    </source>
</evidence>
<dbReference type="FunFam" id="2.60.40.10:FF:000049">
    <property type="entry name" value="Leukocyte immunoglobulin-like receptor subfamily B member 1"/>
    <property type="match status" value="1"/>
</dbReference>
<dbReference type="PANTHER" id="PTHR11738:SF186">
    <property type="entry name" value="OSTEOCLAST-ASSOCIATED IMMUNOGLOBULIN-LIKE RECEPTOR"/>
    <property type="match status" value="1"/>
</dbReference>
<dbReference type="AlphaFoldDB" id="A0A8C3H6V7"/>
<dbReference type="InterPro" id="IPR013783">
    <property type="entry name" value="Ig-like_fold"/>
</dbReference>
<reference evidence="4" key="2">
    <citation type="submission" date="2025-09" db="UniProtKB">
        <authorList>
            <consortium name="Ensembl"/>
        </authorList>
    </citation>
    <scope>IDENTIFICATION</scope>
</reference>
<evidence type="ECO:0000256" key="2">
    <source>
        <dbReference type="ARBA" id="ARBA00023157"/>
    </source>
</evidence>